<evidence type="ECO:0000313" key="2">
    <source>
        <dbReference type="EMBL" id="MQL77501.1"/>
    </source>
</evidence>
<feature type="region of interest" description="Disordered" evidence="1">
    <location>
        <begin position="88"/>
        <end position="110"/>
    </location>
</feature>
<name>A0A843U1T7_COLES</name>
<comment type="caution">
    <text evidence="2">The sequence shown here is derived from an EMBL/GenBank/DDBJ whole genome shotgun (WGS) entry which is preliminary data.</text>
</comment>
<proteinExistence type="predicted"/>
<organism evidence="2 3">
    <name type="scientific">Colocasia esculenta</name>
    <name type="common">Wild taro</name>
    <name type="synonym">Arum esculentum</name>
    <dbReference type="NCBI Taxonomy" id="4460"/>
    <lineage>
        <taxon>Eukaryota</taxon>
        <taxon>Viridiplantae</taxon>
        <taxon>Streptophyta</taxon>
        <taxon>Embryophyta</taxon>
        <taxon>Tracheophyta</taxon>
        <taxon>Spermatophyta</taxon>
        <taxon>Magnoliopsida</taxon>
        <taxon>Liliopsida</taxon>
        <taxon>Araceae</taxon>
        <taxon>Aroideae</taxon>
        <taxon>Colocasieae</taxon>
        <taxon>Colocasia</taxon>
    </lineage>
</organism>
<reference evidence="2" key="1">
    <citation type="submission" date="2017-07" db="EMBL/GenBank/DDBJ databases">
        <title>Taro Niue Genome Assembly and Annotation.</title>
        <authorList>
            <person name="Atibalentja N."/>
            <person name="Keating K."/>
            <person name="Fields C.J."/>
        </authorList>
    </citation>
    <scope>NUCLEOTIDE SEQUENCE</scope>
    <source>
        <strain evidence="2">Niue_2</strain>
        <tissue evidence="2">Leaf</tissue>
    </source>
</reference>
<keyword evidence="3" id="KW-1185">Reference proteome</keyword>
<sequence>MQAHVMLFPQDHVEVHLLNKVIQMGMTLKGLSAEWTDRDKRSQLETPWKKGNGLDPLLISRRRDPPRYQTGRGWQPGRVLNTAGLAAAFPSRSDPGRPGLRIEPELPVAT</sequence>
<evidence type="ECO:0000256" key="1">
    <source>
        <dbReference type="SAM" id="MobiDB-lite"/>
    </source>
</evidence>
<dbReference type="EMBL" id="NMUH01000352">
    <property type="protein sequence ID" value="MQL77501.1"/>
    <property type="molecule type" value="Genomic_DNA"/>
</dbReference>
<evidence type="ECO:0000313" key="3">
    <source>
        <dbReference type="Proteomes" id="UP000652761"/>
    </source>
</evidence>
<feature type="region of interest" description="Disordered" evidence="1">
    <location>
        <begin position="37"/>
        <end position="76"/>
    </location>
</feature>
<protein>
    <submittedName>
        <fullName evidence="2">Uncharacterized protein</fullName>
    </submittedName>
</protein>
<dbReference type="Proteomes" id="UP000652761">
    <property type="component" value="Unassembled WGS sequence"/>
</dbReference>
<dbReference type="AlphaFoldDB" id="A0A843U1T7"/>
<gene>
    <name evidence="2" type="ORF">Taro_009913</name>
</gene>
<accession>A0A843U1T7</accession>